<proteinExistence type="predicted"/>
<dbReference type="EMBL" id="SNXI01000040">
    <property type="protein sequence ID" value="TDP26982.1"/>
    <property type="molecule type" value="Genomic_DNA"/>
</dbReference>
<dbReference type="Proteomes" id="UP000295531">
    <property type="component" value="Unassembled WGS sequence"/>
</dbReference>
<feature type="domain" description="H repeat-associated protein N-terminal" evidence="1">
    <location>
        <begin position="8"/>
        <end position="94"/>
    </location>
</feature>
<dbReference type="Pfam" id="PF13808">
    <property type="entry name" value="DDE_Tnp_1_assoc"/>
    <property type="match status" value="1"/>
</dbReference>
<gene>
    <name evidence="2" type="ORF">DEU29_1403</name>
</gene>
<evidence type="ECO:0000313" key="3">
    <source>
        <dbReference type="Proteomes" id="UP000295531"/>
    </source>
</evidence>
<dbReference type="InterPro" id="IPR051698">
    <property type="entry name" value="Transposase_11-like"/>
</dbReference>
<evidence type="ECO:0000259" key="1">
    <source>
        <dbReference type="Pfam" id="PF13808"/>
    </source>
</evidence>
<dbReference type="PANTHER" id="PTHR30298">
    <property type="entry name" value="H REPEAT-ASSOCIATED PREDICTED TRANSPOSASE"/>
    <property type="match status" value="1"/>
</dbReference>
<dbReference type="InterPro" id="IPR047647">
    <property type="entry name" value="ISAs1_transpos"/>
</dbReference>
<name>A0A4R6NX68_9GAMM</name>
<dbReference type="PANTHER" id="PTHR30298:SF0">
    <property type="entry name" value="PROTEIN YBFL-RELATED"/>
    <property type="match status" value="1"/>
</dbReference>
<dbReference type="AlphaFoldDB" id="A0A4R6NX68"/>
<evidence type="ECO:0000313" key="2">
    <source>
        <dbReference type="EMBL" id="TDP26982.1"/>
    </source>
</evidence>
<keyword evidence="3" id="KW-1185">Reference proteome</keyword>
<dbReference type="InterPro" id="IPR032806">
    <property type="entry name" value="YbfD_N"/>
</dbReference>
<accession>A0A4R6NX68</accession>
<protein>
    <submittedName>
        <fullName evidence="2">Putative transposase YbfD/YdcC</fullName>
    </submittedName>
</protein>
<reference evidence="2 3" key="1">
    <citation type="submission" date="2019-03" db="EMBL/GenBank/DDBJ databases">
        <title>Freshwater and sediment microbial communities from various areas in North America, analyzing microbe dynamics in response to fracking.</title>
        <authorList>
            <person name="Lamendella R."/>
        </authorList>
    </citation>
    <scope>NUCLEOTIDE SEQUENCE [LARGE SCALE GENOMIC DNA]</scope>
    <source>
        <strain evidence="2 3">18_TX</strain>
    </source>
</reference>
<comment type="caution">
    <text evidence="2">The sequence shown here is derived from an EMBL/GenBank/DDBJ whole genome shotgun (WGS) entry which is preliminary data.</text>
</comment>
<organism evidence="2 3">
    <name type="scientific">Idiomarina aquatica</name>
    <dbReference type="NCBI Taxonomy" id="1327752"/>
    <lineage>
        <taxon>Bacteria</taxon>
        <taxon>Pseudomonadati</taxon>
        <taxon>Pseudomonadota</taxon>
        <taxon>Gammaproteobacteria</taxon>
        <taxon>Alteromonadales</taxon>
        <taxon>Idiomarinaceae</taxon>
        <taxon>Idiomarina</taxon>
    </lineage>
</organism>
<dbReference type="NCBIfam" id="NF033564">
    <property type="entry name" value="transpos_ISAs1"/>
    <property type="match status" value="1"/>
</dbReference>
<sequence length="179" mass="20192">MYIEAFTTHFGELSDTRQSAKVTYPLEDILFITLCGVVAGAEGWSEIRDYADGHIDWFQQHGYLREGVPVDDTIARTISRIDPEQFRACFINWMQAVHESTEGQLIAIDGKTLRSSYQRGDRQSTIHMVNAFACANKVVLGQVKTSEKSNEITAIAYFGLSGQRFRHHSDKRSGVIRTS</sequence>